<evidence type="ECO:0000313" key="2">
    <source>
        <dbReference type="EMBL" id="EMG48245.1"/>
    </source>
</evidence>
<dbReference type="HOGENOM" id="CLU_1582326_0_0_1"/>
<dbReference type="AlphaFoldDB" id="M3JZ14"/>
<feature type="signal peptide" evidence="1">
    <location>
        <begin position="1"/>
        <end position="22"/>
    </location>
</feature>
<evidence type="ECO:0000313" key="3">
    <source>
        <dbReference type="Proteomes" id="UP000011777"/>
    </source>
</evidence>
<proteinExistence type="predicted"/>
<sequence>MKTESILKFFLLASVATAAADAEPTGDSTDITTFRVKTDELDDTEYYLGYNADSNNLELTSDSEDRFILTADKYLVLASNPELEFSSADSVISGNELGSGSVPIAWDIYDNVLTNQGQLYACGDSAPYLVSKGELDGEECVPISALTAFDQIVETTEEDEDPDVTEDPD</sequence>
<evidence type="ECO:0008006" key="4">
    <source>
        <dbReference type="Google" id="ProtNLM"/>
    </source>
</evidence>
<dbReference type="EMBL" id="AOGT01001182">
    <property type="protein sequence ID" value="EMG48245.1"/>
    <property type="molecule type" value="Genomic_DNA"/>
</dbReference>
<feature type="non-terminal residue" evidence="2">
    <location>
        <position position="169"/>
    </location>
</feature>
<reference evidence="2 3" key="1">
    <citation type="submission" date="2013-02" db="EMBL/GenBank/DDBJ databases">
        <title>Genome sequence of Candida maltosa Xu316, a potential industrial strain for xylitol and ethanol production.</title>
        <authorList>
            <person name="Yu J."/>
            <person name="Wang Q."/>
            <person name="Geng X."/>
            <person name="Bao W."/>
            <person name="He P."/>
            <person name="Cai J."/>
        </authorList>
    </citation>
    <scope>NUCLEOTIDE SEQUENCE [LARGE SCALE GENOMIC DNA]</scope>
    <source>
        <strain evidence="3">Xu316</strain>
    </source>
</reference>
<protein>
    <recommendedName>
        <fullName evidence="4">Cell wall protein</fullName>
    </recommendedName>
</protein>
<evidence type="ECO:0000256" key="1">
    <source>
        <dbReference type="SAM" id="SignalP"/>
    </source>
</evidence>
<keyword evidence="3" id="KW-1185">Reference proteome</keyword>
<dbReference type="Proteomes" id="UP000011777">
    <property type="component" value="Unassembled WGS sequence"/>
</dbReference>
<feature type="chain" id="PRO_5004035118" description="Cell wall protein" evidence="1">
    <location>
        <begin position="23"/>
        <end position="169"/>
    </location>
</feature>
<accession>M3JZ14</accession>
<organism evidence="2 3">
    <name type="scientific">Candida maltosa (strain Xu316)</name>
    <name type="common">Yeast</name>
    <dbReference type="NCBI Taxonomy" id="1245528"/>
    <lineage>
        <taxon>Eukaryota</taxon>
        <taxon>Fungi</taxon>
        <taxon>Dikarya</taxon>
        <taxon>Ascomycota</taxon>
        <taxon>Saccharomycotina</taxon>
        <taxon>Pichiomycetes</taxon>
        <taxon>Debaryomycetaceae</taxon>
        <taxon>Candida/Lodderomyces clade</taxon>
        <taxon>Candida</taxon>
    </lineage>
</organism>
<name>M3JZ14_CANMX</name>
<gene>
    <name evidence="2" type="ORF">G210_1215</name>
</gene>
<keyword evidence="1" id="KW-0732">Signal</keyword>
<comment type="caution">
    <text evidence="2">The sequence shown here is derived from an EMBL/GenBank/DDBJ whole genome shotgun (WGS) entry which is preliminary data.</text>
</comment>